<evidence type="ECO:0000313" key="4">
    <source>
        <dbReference type="EMBL" id="NGZ86265.1"/>
    </source>
</evidence>
<keyword evidence="2" id="KW-0472">Membrane</keyword>
<accession>A0ABX0FP93</accession>
<dbReference type="PANTHER" id="PTHR34219">
    <property type="entry name" value="IRON-REGULATED INNER MEMBRANE PROTEIN-RELATED"/>
    <property type="match status" value="1"/>
</dbReference>
<keyword evidence="2" id="KW-0812">Transmembrane</keyword>
<reference evidence="5" key="2">
    <citation type="submission" date="2023-07" db="EMBL/GenBank/DDBJ databases">
        <title>Duganella aceri sp. nov., isolated from tree sap.</title>
        <authorList>
            <person name="Kim I.S."/>
        </authorList>
    </citation>
    <scope>NUCLEOTIDE SEQUENCE [LARGE SCALE GENOMIC DNA]</scope>
    <source>
        <strain evidence="5">SAP-35</strain>
    </source>
</reference>
<sequence>MSDHVSPTATGGGLYRRVWRWHFFAGLICLPLIFSLATTGALYLFHRQIDDLVYADVLLRAGDGPASLPASLLIRNALQAHPGHVKALTLPDDRRYTAQVDIVAADGVTLQVFVDPATGVVAGALDESSRLMTTIKHLHSLALVGDGGKVVIEIVAGWVVVLVLSGAYLWWPRGRRQGVLAIRGKAAGRVWWRDLHAVSGAYAGVVILFLALTGLPWSIFWGQQMNRWMSDHGLGVPDGMWRNVPKSTQPAADLGALPWNLQQQPVPASDPSAADPHAEHKAASRRAMAGARYNALDNPAAIGVDQAVATLRAAGLASELGTGYRLALPRDERGVYSAIRTPGQLDGQRVVHLDQYSGKVLMDLGAARFGPLGRVTEWGVSVHQGGEYGWPNLLLMLAGCVATMVLCVSGVVMWWRRRPSGRLAAPARRDGDRLARGVVAIAVGAGVIFPLLGASMLAVWLLDSAIGAIKSK</sequence>
<dbReference type="InterPro" id="IPR005625">
    <property type="entry name" value="PepSY-ass_TM"/>
</dbReference>
<organism evidence="4 5">
    <name type="scientific">Duganella aceris</name>
    <dbReference type="NCBI Taxonomy" id="2703883"/>
    <lineage>
        <taxon>Bacteria</taxon>
        <taxon>Pseudomonadati</taxon>
        <taxon>Pseudomonadota</taxon>
        <taxon>Betaproteobacteria</taxon>
        <taxon>Burkholderiales</taxon>
        <taxon>Oxalobacteraceae</taxon>
        <taxon>Telluria group</taxon>
        <taxon>Duganella</taxon>
    </lineage>
</organism>
<reference evidence="4 5" key="1">
    <citation type="submission" date="2020-01" db="EMBL/GenBank/DDBJ databases">
        <authorList>
            <person name="Lee S.D."/>
        </authorList>
    </citation>
    <scope>NUCLEOTIDE SEQUENCE [LARGE SCALE GENOMIC DNA]</scope>
    <source>
        <strain evidence="4 5">SAP-35</strain>
    </source>
</reference>
<feature type="transmembrane region" description="Helical" evidence="2">
    <location>
        <begin position="201"/>
        <end position="220"/>
    </location>
</feature>
<evidence type="ECO:0000256" key="1">
    <source>
        <dbReference type="SAM" id="MobiDB-lite"/>
    </source>
</evidence>
<dbReference type="PANTHER" id="PTHR34219:SF1">
    <property type="entry name" value="PEPSY DOMAIN-CONTAINING PROTEIN"/>
    <property type="match status" value="1"/>
</dbReference>
<feature type="region of interest" description="Disordered" evidence="1">
    <location>
        <begin position="264"/>
        <end position="284"/>
    </location>
</feature>
<dbReference type="InterPro" id="IPR025711">
    <property type="entry name" value="PepSY"/>
</dbReference>
<feature type="transmembrane region" description="Helical" evidence="2">
    <location>
        <begin position="23"/>
        <end position="45"/>
    </location>
</feature>
<feature type="domain" description="PepSY" evidence="3">
    <location>
        <begin position="68"/>
        <end position="121"/>
    </location>
</feature>
<keyword evidence="2" id="KW-1133">Transmembrane helix</keyword>
<dbReference type="Pfam" id="PF03413">
    <property type="entry name" value="PepSY"/>
    <property type="match status" value="1"/>
</dbReference>
<evidence type="ECO:0000256" key="2">
    <source>
        <dbReference type="SAM" id="Phobius"/>
    </source>
</evidence>
<protein>
    <submittedName>
        <fullName evidence="4">PepSY domain-containing protein</fullName>
    </submittedName>
</protein>
<dbReference type="Pfam" id="PF03929">
    <property type="entry name" value="PepSY_TM"/>
    <property type="match status" value="1"/>
</dbReference>
<dbReference type="EMBL" id="JAADJT010000008">
    <property type="protein sequence ID" value="NGZ86265.1"/>
    <property type="molecule type" value="Genomic_DNA"/>
</dbReference>
<feature type="transmembrane region" description="Helical" evidence="2">
    <location>
        <begin position="393"/>
        <end position="415"/>
    </location>
</feature>
<keyword evidence="5" id="KW-1185">Reference proteome</keyword>
<dbReference type="RefSeq" id="WP_166105974.1">
    <property type="nucleotide sequence ID" value="NZ_JAADJT010000008.1"/>
</dbReference>
<name>A0ABX0FP93_9BURK</name>
<feature type="transmembrane region" description="Helical" evidence="2">
    <location>
        <begin position="435"/>
        <end position="462"/>
    </location>
</feature>
<evidence type="ECO:0000313" key="5">
    <source>
        <dbReference type="Proteomes" id="UP000666369"/>
    </source>
</evidence>
<dbReference type="Proteomes" id="UP000666369">
    <property type="component" value="Unassembled WGS sequence"/>
</dbReference>
<comment type="caution">
    <text evidence="4">The sequence shown here is derived from an EMBL/GenBank/DDBJ whole genome shotgun (WGS) entry which is preliminary data.</text>
</comment>
<proteinExistence type="predicted"/>
<gene>
    <name evidence="4" type="ORF">GW587_18645</name>
</gene>
<feature type="transmembrane region" description="Helical" evidence="2">
    <location>
        <begin position="150"/>
        <end position="171"/>
    </location>
</feature>
<evidence type="ECO:0000259" key="3">
    <source>
        <dbReference type="Pfam" id="PF03413"/>
    </source>
</evidence>